<feature type="compositionally biased region" description="Acidic residues" evidence="1">
    <location>
        <begin position="168"/>
        <end position="188"/>
    </location>
</feature>
<dbReference type="RefSeq" id="XP_002504864.1">
    <property type="nucleotide sequence ID" value="XM_002504818.1"/>
</dbReference>
<dbReference type="STRING" id="296587.C1EDV6"/>
<gene>
    <name evidence="2" type="ORF">MICPUN_103013</name>
</gene>
<feature type="compositionally biased region" description="Low complexity" evidence="1">
    <location>
        <begin position="189"/>
        <end position="198"/>
    </location>
</feature>
<reference evidence="2 3" key="1">
    <citation type="journal article" date="2009" name="Science">
        <title>Green evolution and dynamic adaptations revealed by genomes of the marine picoeukaryotes Micromonas.</title>
        <authorList>
            <person name="Worden A.Z."/>
            <person name="Lee J.H."/>
            <person name="Mock T."/>
            <person name="Rouze P."/>
            <person name="Simmons M.P."/>
            <person name="Aerts A.L."/>
            <person name="Allen A.E."/>
            <person name="Cuvelier M.L."/>
            <person name="Derelle E."/>
            <person name="Everett M.V."/>
            <person name="Foulon E."/>
            <person name="Grimwood J."/>
            <person name="Gundlach H."/>
            <person name="Henrissat B."/>
            <person name="Napoli C."/>
            <person name="McDonald S.M."/>
            <person name="Parker M.S."/>
            <person name="Rombauts S."/>
            <person name="Salamov A."/>
            <person name="Von Dassow P."/>
            <person name="Badger J.H."/>
            <person name="Coutinho P.M."/>
            <person name="Demir E."/>
            <person name="Dubchak I."/>
            <person name="Gentemann C."/>
            <person name="Eikrem W."/>
            <person name="Gready J.E."/>
            <person name="John U."/>
            <person name="Lanier W."/>
            <person name="Lindquist E.A."/>
            <person name="Lucas S."/>
            <person name="Mayer K.F."/>
            <person name="Moreau H."/>
            <person name="Not F."/>
            <person name="Otillar R."/>
            <person name="Panaud O."/>
            <person name="Pangilinan J."/>
            <person name="Paulsen I."/>
            <person name="Piegu B."/>
            <person name="Poliakov A."/>
            <person name="Robbens S."/>
            <person name="Schmutz J."/>
            <person name="Toulza E."/>
            <person name="Wyss T."/>
            <person name="Zelensky A."/>
            <person name="Zhou K."/>
            <person name="Armbrust E.V."/>
            <person name="Bhattacharya D."/>
            <person name="Goodenough U.W."/>
            <person name="Van de Peer Y."/>
            <person name="Grigoriev I.V."/>
        </authorList>
    </citation>
    <scope>NUCLEOTIDE SEQUENCE [LARGE SCALE GENOMIC DNA]</scope>
    <source>
        <strain evidence="3">RCC299 / NOUM17</strain>
    </source>
</reference>
<name>C1EDV6_MICCC</name>
<feature type="compositionally biased region" description="Basic residues" evidence="1">
    <location>
        <begin position="786"/>
        <end position="796"/>
    </location>
</feature>
<dbReference type="EMBL" id="CP001330">
    <property type="protein sequence ID" value="ACO66122.1"/>
    <property type="molecule type" value="Genomic_DNA"/>
</dbReference>
<sequence length="874" mass="98556">MRPAAAPARAAAASAPGTGHGGRIPATSRASATSRAHLSVGRRPRRDVPVARIPRRRPATAAAAAPRDDASEVTEPIPWADRRDVDAPRALPNANERGDATLEDAAFFVGWRVVHVRTGEDIGEVREALGMASGEVVAQLGHSDDEDEDEDDGWTVEVDPFSDGHDDYYDDHDGDLDEDEEDGFEVIYEDASASSSYDYDGDEDEDEYDEDDEDDATYDGDEDDEKYAEEPSTPTGPPPMSLVLRVRGHRDVAGAGGVTNKEPITHLIPLARAIFPRWNRETRTLAADPPFGLLDLGARQSKIRGLRRDLQPYCSRVAKGEQGMPKKTALARAGREDLIERIDELGGWYEAAAQLGLRSNRKPNGYWENLDFLRDELLQLIYAFWFQEEDEDTGERMWYNDISGALTYEEPDVASGGGLDVPVMPSISDIQEAKRYDLQHAIIFHGGFIEVAEQLGWMQKRYGENRHLLSFARYAEEMRDFIEEMGEDAIPRGRLPTLRMMLDEDREDLVNAARWHGGMWEIAGRMRMQPYAASPLSMLPDAARAIREFALEEQGLEAGDAAPLMPSHEFIVSRGRHDLGRAYYLHGRTRLADAAGLELRTRRYTYEECRRFMRVEVKPRVRNSTAFRRWRESGSRPRLVPADPAKYYGETGEWVDWAHFLGVRVKPGDPEARIRATPFLEYEDAKRRVRAMRESSIAARESSKQKSSSSALIGDDDAFDVPMTSSEYRQWRGKPPSLPRFPEDVYGRRGEWRGWDDFLGRDAAVDETDDTAVRDGSTRQSTRESVRRRRRRARHASYRDARAAMHALARSGEAPRTSKQFQLWRARPREIPPNPRATYLRTGEWAGWDDFLGREVGEVLARGVASSRGDGART</sequence>
<evidence type="ECO:0000313" key="3">
    <source>
        <dbReference type="Proteomes" id="UP000002009"/>
    </source>
</evidence>
<evidence type="ECO:0000313" key="2">
    <source>
        <dbReference type="EMBL" id="ACO66122.1"/>
    </source>
</evidence>
<feature type="compositionally biased region" description="Acidic residues" evidence="1">
    <location>
        <begin position="144"/>
        <end position="154"/>
    </location>
</feature>
<dbReference type="GeneID" id="8247286"/>
<feature type="region of interest" description="Disordered" evidence="1">
    <location>
        <begin position="141"/>
        <end position="242"/>
    </location>
</feature>
<feature type="region of interest" description="Disordered" evidence="1">
    <location>
        <begin position="1"/>
        <end position="97"/>
    </location>
</feature>
<feature type="region of interest" description="Disordered" evidence="1">
    <location>
        <begin position="693"/>
        <end position="719"/>
    </location>
</feature>
<protein>
    <submittedName>
        <fullName evidence="2">Uncharacterized protein</fullName>
    </submittedName>
</protein>
<feature type="compositionally biased region" description="Low complexity" evidence="1">
    <location>
        <begin position="1"/>
        <end position="16"/>
    </location>
</feature>
<accession>C1EDV6</accession>
<feature type="region of interest" description="Disordered" evidence="1">
    <location>
        <begin position="768"/>
        <end position="797"/>
    </location>
</feature>
<feature type="compositionally biased region" description="Acidic residues" evidence="1">
    <location>
        <begin position="199"/>
        <end position="227"/>
    </location>
</feature>
<keyword evidence="3" id="KW-1185">Reference proteome</keyword>
<proteinExistence type="predicted"/>
<feature type="compositionally biased region" description="Basic and acidic residues" evidence="1">
    <location>
        <begin position="771"/>
        <end position="785"/>
    </location>
</feature>
<evidence type="ECO:0000256" key="1">
    <source>
        <dbReference type="SAM" id="MobiDB-lite"/>
    </source>
</evidence>
<dbReference type="InParanoid" id="C1EDV6"/>
<dbReference type="OrthoDB" id="2779at2759"/>
<dbReference type="KEGG" id="mis:MICPUN_103013"/>
<feature type="compositionally biased region" description="Low complexity" evidence="1">
    <location>
        <begin position="26"/>
        <end position="36"/>
    </location>
</feature>
<organism evidence="2 3">
    <name type="scientific">Micromonas commoda (strain RCC299 / NOUM17 / CCMP2709)</name>
    <name type="common">Picoplanktonic green alga</name>
    <dbReference type="NCBI Taxonomy" id="296587"/>
    <lineage>
        <taxon>Eukaryota</taxon>
        <taxon>Viridiplantae</taxon>
        <taxon>Chlorophyta</taxon>
        <taxon>Mamiellophyceae</taxon>
        <taxon>Mamiellales</taxon>
        <taxon>Mamiellaceae</taxon>
        <taxon>Micromonas</taxon>
    </lineage>
</organism>
<dbReference type="OMA" id="FWYNDIS"/>
<dbReference type="AlphaFoldDB" id="C1EDV6"/>
<dbReference type="Proteomes" id="UP000002009">
    <property type="component" value="Chromosome 11"/>
</dbReference>
<dbReference type="eggNOG" id="ENOG502S4CA">
    <property type="taxonomic scope" value="Eukaryota"/>
</dbReference>